<evidence type="ECO:0000256" key="1">
    <source>
        <dbReference type="ARBA" id="ARBA00009861"/>
    </source>
</evidence>
<dbReference type="PANTHER" id="PTHR31147:SF34">
    <property type="entry name" value="ACYL TRANSFERASE 9"/>
    <property type="match status" value="1"/>
</dbReference>
<keyword evidence="3" id="KW-1185">Reference proteome</keyword>
<dbReference type="Proteomes" id="UP000734854">
    <property type="component" value="Unassembled WGS sequence"/>
</dbReference>
<evidence type="ECO:0000313" key="3">
    <source>
        <dbReference type="Proteomes" id="UP000734854"/>
    </source>
</evidence>
<dbReference type="InterPro" id="IPR050898">
    <property type="entry name" value="Plant_acyltransferase"/>
</dbReference>
<dbReference type="InterPro" id="IPR023213">
    <property type="entry name" value="CAT-like_dom_sf"/>
</dbReference>
<name>A0A8J5HI64_ZINOF</name>
<comment type="similarity">
    <text evidence="1">Belongs to the plant acyltransferase family.</text>
</comment>
<evidence type="ECO:0000313" key="2">
    <source>
        <dbReference type="EMBL" id="KAG6525425.1"/>
    </source>
</evidence>
<reference evidence="2 3" key="1">
    <citation type="submission" date="2020-08" db="EMBL/GenBank/DDBJ databases">
        <title>Plant Genome Project.</title>
        <authorList>
            <person name="Zhang R.-G."/>
        </authorList>
    </citation>
    <scope>NUCLEOTIDE SEQUENCE [LARGE SCALE GENOMIC DNA]</scope>
    <source>
        <tissue evidence="2">Rhizome</tissue>
    </source>
</reference>
<dbReference type="EMBL" id="JACMSC010000004">
    <property type="protein sequence ID" value="KAG6525425.1"/>
    <property type="molecule type" value="Genomic_DNA"/>
</dbReference>
<dbReference type="Gene3D" id="3.30.559.10">
    <property type="entry name" value="Chloramphenicol acetyltransferase-like domain"/>
    <property type="match status" value="2"/>
</dbReference>
<protein>
    <submittedName>
        <fullName evidence="2">Uncharacterized protein</fullName>
    </submittedName>
</protein>
<comment type="caution">
    <text evidence="2">The sequence shown here is derived from an EMBL/GenBank/DDBJ whole genome shotgun (WGS) entry which is preliminary data.</text>
</comment>
<dbReference type="AlphaFoldDB" id="A0A8J5HI64"/>
<accession>A0A8J5HI64</accession>
<dbReference type="PANTHER" id="PTHR31147">
    <property type="entry name" value="ACYL TRANSFERASE 4"/>
    <property type="match status" value="1"/>
</dbReference>
<dbReference type="Pfam" id="PF02458">
    <property type="entry name" value="Transferase"/>
    <property type="match status" value="1"/>
</dbReference>
<organism evidence="2 3">
    <name type="scientific">Zingiber officinale</name>
    <name type="common">Ginger</name>
    <name type="synonym">Amomum zingiber</name>
    <dbReference type="NCBI Taxonomy" id="94328"/>
    <lineage>
        <taxon>Eukaryota</taxon>
        <taxon>Viridiplantae</taxon>
        <taxon>Streptophyta</taxon>
        <taxon>Embryophyta</taxon>
        <taxon>Tracheophyta</taxon>
        <taxon>Spermatophyta</taxon>
        <taxon>Magnoliopsida</taxon>
        <taxon>Liliopsida</taxon>
        <taxon>Zingiberales</taxon>
        <taxon>Zingiberaceae</taxon>
        <taxon>Zingiber</taxon>
    </lineage>
</organism>
<sequence>MQIRDAKLEQRQSQLPASGDCYCSMAFTVTKTSEGYVRPAEPTPPGSLTLDWIGRYPTHRGLVDSLHIYKHGQNPAEVIRESLARALVPYYPIAGRIVQPEGCEPRIECTGEGVWFVAASANCSLADVNYLERPMMLEQNDILPYTELETSPANTLMMIQVTEFTCGGFLIGLRFNHASADGLGSAQVISAIGDFARGLPEPTIKPVWNRDSYPNPKIKPAPLPDLPKLALEYSAVDFPTHYINQLKKQYMEHSNGKWCSTFDIIIAKVWQCRTRAIYSDPDVNIRMCFFASSRHILKIEKGYYGNSIFPVKVSTTSGKVNNLSVVEIVDLIKEAKDQMAVDVLKWANDEFEVDPFGMTFNYETIYVSDWTKLGFSEVDYGWGAPMYCGPFTNNDYIASCILLKAPAPFEGARLIARCVSKEHIDAFNERVNRFD</sequence>
<gene>
    <name evidence="2" type="ORF">ZIOFF_015381</name>
</gene>
<proteinExistence type="inferred from homology"/>